<feature type="transmembrane region" description="Helical" evidence="1">
    <location>
        <begin position="12"/>
        <end position="42"/>
    </location>
</feature>
<feature type="transmembrane region" description="Helical" evidence="1">
    <location>
        <begin position="54"/>
        <end position="76"/>
    </location>
</feature>
<dbReference type="AlphaFoldDB" id="A0A1I7YUD4"/>
<evidence type="ECO:0000313" key="3">
    <source>
        <dbReference type="WBParaSite" id="L893_g19842.t1"/>
    </source>
</evidence>
<proteinExistence type="predicted"/>
<dbReference type="Proteomes" id="UP000095287">
    <property type="component" value="Unplaced"/>
</dbReference>
<evidence type="ECO:0000313" key="2">
    <source>
        <dbReference type="Proteomes" id="UP000095287"/>
    </source>
</evidence>
<keyword evidence="1" id="KW-1133">Transmembrane helix</keyword>
<keyword evidence="2" id="KW-1185">Reference proteome</keyword>
<dbReference type="WBParaSite" id="L893_g19842.t1">
    <property type="protein sequence ID" value="L893_g19842.t1"/>
    <property type="gene ID" value="L893_g19842"/>
</dbReference>
<feature type="transmembrane region" description="Helical" evidence="1">
    <location>
        <begin position="83"/>
        <end position="109"/>
    </location>
</feature>
<organism evidence="2 3">
    <name type="scientific">Steinernema glaseri</name>
    <dbReference type="NCBI Taxonomy" id="37863"/>
    <lineage>
        <taxon>Eukaryota</taxon>
        <taxon>Metazoa</taxon>
        <taxon>Ecdysozoa</taxon>
        <taxon>Nematoda</taxon>
        <taxon>Chromadorea</taxon>
        <taxon>Rhabditida</taxon>
        <taxon>Tylenchina</taxon>
        <taxon>Panagrolaimomorpha</taxon>
        <taxon>Strongyloidoidea</taxon>
        <taxon>Steinernematidae</taxon>
        <taxon>Steinernema</taxon>
    </lineage>
</organism>
<protein>
    <submittedName>
        <fullName evidence="3">MARVEL domain-containing protein</fullName>
    </submittedName>
</protein>
<feature type="transmembrane region" description="Helical" evidence="1">
    <location>
        <begin position="129"/>
        <end position="153"/>
    </location>
</feature>
<keyword evidence="1" id="KW-0812">Transmembrane</keyword>
<evidence type="ECO:0000256" key="1">
    <source>
        <dbReference type="SAM" id="Phobius"/>
    </source>
</evidence>
<sequence length="169" mass="18495">MLSLLTSNLSFLDTAIGFFVIEAIVSLIQVIADVVFTCFFTTNLQDFLSSVDGFISGIDFAVWITNIALVAVSFLYDSVRLPCCLHLIMTGFVVDLIYTARLACGVITWSPQLLAPSRNGGRTYSDLCILYFCVSAVMFACHAVGLIIFGAVAKNYKTGKKRFLGFKEA</sequence>
<reference evidence="3" key="1">
    <citation type="submission" date="2016-11" db="UniProtKB">
        <authorList>
            <consortium name="WormBaseParasite"/>
        </authorList>
    </citation>
    <scope>IDENTIFICATION</scope>
</reference>
<name>A0A1I7YUD4_9BILA</name>
<keyword evidence="1" id="KW-0472">Membrane</keyword>
<accession>A0A1I7YUD4</accession>